<keyword evidence="2 8" id="KW-0255">Endonuclease</keyword>
<keyword evidence="6 8" id="KW-0234">DNA repair</keyword>
<keyword evidence="5 8" id="KW-0233">DNA recombination</keyword>
<dbReference type="AlphaFoldDB" id="A0A5M9JZV7"/>
<dbReference type="InterPro" id="IPR035901">
    <property type="entry name" value="GIY-YIG_endonuc_sf"/>
</dbReference>
<dbReference type="PROSITE" id="PS50164">
    <property type="entry name" value="GIY_YIG"/>
    <property type="match status" value="1"/>
</dbReference>
<proteinExistence type="inferred from homology"/>
<keyword evidence="3 8" id="KW-0227">DNA damage</keyword>
<comment type="similarity">
    <text evidence="8">Belongs to the SLX1 family.</text>
</comment>
<name>A0A5M9JZV7_MONFR</name>
<feature type="domain" description="GIY-YIG" evidence="10">
    <location>
        <begin position="20"/>
        <end position="107"/>
    </location>
</feature>
<evidence type="ECO:0000256" key="9">
    <source>
        <dbReference type="SAM" id="MobiDB-lite"/>
    </source>
</evidence>
<evidence type="ECO:0000256" key="7">
    <source>
        <dbReference type="ARBA" id="ARBA00023242"/>
    </source>
</evidence>
<sequence length="302" mass="34355">MSTITRGAAIINLEYDYWTKYQDLYLHFSVIDGDQPEHGSLYIGSTPNPVRRLRQHNGLAKGGAVRTNRDSLRPWEMSCIVTGFPSSIAALQFEWAWQNPHITLHIPPSLRISYSTQKKRSGHQRRPRPSIQSALSNLKLLLSVPSFSRWPLEVQFFSPDVHKAWSKWSQKIGEPLRDSLPIITHFPSESNLHEEEPENHGIKSKLIDRLLKVKRGKGGKGVAVSEMVVGSDDEEDEEDEEEEEDEEDDGFKNYLDSDDSDTTSIISTSSNQPRKRKNNLYVATKPTLITVIEDSDREEGDE</sequence>
<dbReference type="Pfam" id="PF01541">
    <property type="entry name" value="GIY-YIG"/>
    <property type="match status" value="1"/>
</dbReference>
<evidence type="ECO:0000256" key="6">
    <source>
        <dbReference type="ARBA" id="ARBA00023204"/>
    </source>
</evidence>
<keyword evidence="1 8" id="KW-0540">Nuclease</keyword>
<evidence type="ECO:0000256" key="8">
    <source>
        <dbReference type="HAMAP-Rule" id="MF_03100"/>
    </source>
</evidence>
<comment type="function">
    <text evidence="8">Catalytic subunit of the SLX1-SLX4 structure-specific endonuclease that resolves DNA secondary structures generated during DNA repair and recombination. Has endonuclease activity towards branched DNA substrates, introducing single-strand cuts in duplex DNA close to junctions with ss-DNA.</text>
</comment>
<dbReference type="Gene3D" id="3.40.1440.10">
    <property type="entry name" value="GIY-YIG endonuclease"/>
    <property type="match status" value="1"/>
</dbReference>
<dbReference type="InterPro" id="IPR027520">
    <property type="entry name" value="Slx1"/>
</dbReference>
<comment type="cofactor">
    <cofactor evidence="8">
        <name>a divalent metal cation</name>
        <dbReference type="ChEBI" id="CHEBI:60240"/>
    </cofactor>
</comment>
<gene>
    <name evidence="11" type="ORF">EYC84_004992</name>
</gene>
<dbReference type="InterPro" id="IPR000305">
    <property type="entry name" value="GIY-YIG_endonuc"/>
</dbReference>
<evidence type="ECO:0000259" key="10">
    <source>
        <dbReference type="PROSITE" id="PS50164"/>
    </source>
</evidence>
<evidence type="ECO:0000256" key="1">
    <source>
        <dbReference type="ARBA" id="ARBA00022722"/>
    </source>
</evidence>
<reference evidence="11 12" key="1">
    <citation type="submission" date="2019-06" db="EMBL/GenBank/DDBJ databases">
        <title>Genome Sequence of the Brown Rot Fungal Pathogen Monilinia fructicola.</title>
        <authorList>
            <person name="De Miccolis Angelini R.M."/>
            <person name="Landi L."/>
            <person name="Abate D."/>
            <person name="Pollastro S."/>
            <person name="Romanazzi G."/>
            <person name="Faretra F."/>
        </authorList>
    </citation>
    <scope>NUCLEOTIDE SEQUENCE [LARGE SCALE GENOMIC DNA]</scope>
    <source>
        <strain evidence="11 12">Mfrc123</strain>
    </source>
</reference>
<evidence type="ECO:0000313" key="12">
    <source>
        <dbReference type="Proteomes" id="UP000322873"/>
    </source>
</evidence>
<evidence type="ECO:0000256" key="3">
    <source>
        <dbReference type="ARBA" id="ARBA00022763"/>
    </source>
</evidence>
<evidence type="ECO:0000256" key="2">
    <source>
        <dbReference type="ARBA" id="ARBA00022759"/>
    </source>
</evidence>
<comment type="caution">
    <text evidence="11">The sequence shown here is derived from an EMBL/GenBank/DDBJ whole genome shotgun (WGS) entry which is preliminary data.</text>
</comment>
<evidence type="ECO:0000256" key="4">
    <source>
        <dbReference type="ARBA" id="ARBA00022801"/>
    </source>
</evidence>
<comment type="subunit">
    <text evidence="8">Forms a heterodimer with SLX4.</text>
</comment>
<keyword evidence="7 8" id="KW-0539">Nucleus</keyword>
<evidence type="ECO:0000256" key="5">
    <source>
        <dbReference type="ARBA" id="ARBA00023172"/>
    </source>
</evidence>
<dbReference type="PANTHER" id="PTHR20208:SF10">
    <property type="entry name" value="STRUCTURE-SPECIFIC ENDONUCLEASE SUBUNIT SLX1"/>
    <property type="match status" value="1"/>
</dbReference>
<comment type="subcellular location">
    <subcellularLocation>
        <location evidence="8">Nucleus</location>
    </subcellularLocation>
</comment>
<dbReference type="GO" id="GO:0033557">
    <property type="term" value="C:Slx1-Slx4 complex"/>
    <property type="evidence" value="ECO:0007669"/>
    <property type="project" value="UniProtKB-UniRule"/>
</dbReference>
<dbReference type="GO" id="GO:0017108">
    <property type="term" value="F:5'-flap endonuclease activity"/>
    <property type="evidence" value="ECO:0007669"/>
    <property type="project" value="InterPro"/>
</dbReference>
<comment type="caution">
    <text evidence="8">Lacks conserved residue(s) required for the propagation of feature annotation.</text>
</comment>
<feature type="region of interest" description="Disordered" evidence="9">
    <location>
        <begin position="222"/>
        <end position="281"/>
    </location>
</feature>
<dbReference type="PANTHER" id="PTHR20208">
    <property type="entry name" value="STRUCTURE-SPECIFIC ENDONUCLEASE SUBUNIT SLX1"/>
    <property type="match status" value="1"/>
</dbReference>
<dbReference type="CDD" id="cd10455">
    <property type="entry name" value="GIY-YIG_SLX1"/>
    <property type="match status" value="1"/>
</dbReference>
<organism evidence="11 12">
    <name type="scientific">Monilinia fructicola</name>
    <name type="common">Brown rot fungus</name>
    <name type="synonym">Ciboria fructicola</name>
    <dbReference type="NCBI Taxonomy" id="38448"/>
    <lineage>
        <taxon>Eukaryota</taxon>
        <taxon>Fungi</taxon>
        <taxon>Dikarya</taxon>
        <taxon>Ascomycota</taxon>
        <taxon>Pezizomycotina</taxon>
        <taxon>Leotiomycetes</taxon>
        <taxon>Helotiales</taxon>
        <taxon>Sclerotiniaceae</taxon>
        <taxon>Monilinia</taxon>
    </lineage>
</organism>
<feature type="compositionally biased region" description="Acidic residues" evidence="9">
    <location>
        <begin position="231"/>
        <end position="249"/>
    </location>
</feature>
<dbReference type="Proteomes" id="UP000322873">
    <property type="component" value="Unassembled WGS sequence"/>
</dbReference>
<dbReference type="HAMAP" id="MF_03100">
    <property type="entry name" value="Endonuc_su_Slx1"/>
    <property type="match status" value="1"/>
</dbReference>
<evidence type="ECO:0000313" key="11">
    <source>
        <dbReference type="EMBL" id="KAA8573406.1"/>
    </source>
</evidence>
<dbReference type="EMBL" id="VICG01000003">
    <property type="protein sequence ID" value="KAA8573406.1"/>
    <property type="molecule type" value="Genomic_DNA"/>
</dbReference>
<dbReference type="VEuPathDB" id="FungiDB:MFRU_038g00650"/>
<keyword evidence="12" id="KW-1185">Reference proteome</keyword>
<keyword evidence="4 8" id="KW-0378">Hydrolase</keyword>
<dbReference type="GO" id="GO:0008821">
    <property type="term" value="F:crossover junction DNA endonuclease activity"/>
    <property type="evidence" value="ECO:0007669"/>
    <property type="project" value="TreeGrafter"/>
</dbReference>
<dbReference type="InterPro" id="IPR050381">
    <property type="entry name" value="SLX1_endonuclease"/>
</dbReference>
<dbReference type="GO" id="GO:0000724">
    <property type="term" value="P:double-strand break repair via homologous recombination"/>
    <property type="evidence" value="ECO:0007669"/>
    <property type="project" value="TreeGrafter"/>
</dbReference>
<protein>
    <recommendedName>
        <fullName evidence="10">GIY-YIG domain-containing protein</fullName>
    </recommendedName>
</protein>
<accession>A0A5M9JZV7</accession>